<dbReference type="Proteomes" id="UP000273405">
    <property type="component" value="Unassembled WGS sequence"/>
</dbReference>
<dbReference type="GO" id="GO:0103118">
    <property type="term" value="F:UDP-3-O-[(3R)-3-hydroxyacyl]-glucosamine N-acyltransferase activity"/>
    <property type="evidence" value="ECO:0007669"/>
    <property type="project" value="UniProtKB-EC"/>
</dbReference>
<feature type="coiled-coil region" evidence="8">
    <location>
        <begin position="326"/>
        <end position="353"/>
    </location>
</feature>
<dbReference type="NCBIfam" id="TIGR01853">
    <property type="entry name" value="lipid_A_lpxD"/>
    <property type="match status" value="1"/>
</dbReference>
<feature type="domain" description="UDP-3-O-[3-hydroxymyristoyl] glucosamine N-acyltransferase non-repeat region" evidence="9">
    <location>
        <begin position="28"/>
        <end position="94"/>
    </location>
</feature>
<comment type="subunit">
    <text evidence="7">Homotrimer.</text>
</comment>
<evidence type="ECO:0000256" key="4">
    <source>
        <dbReference type="ARBA" id="ARBA00022737"/>
    </source>
</evidence>
<keyword evidence="5 7" id="KW-0443">Lipid metabolism</keyword>
<evidence type="ECO:0000256" key="5">
    <source>
        <dbReference type="ARBA" id="ARBA00023098"/>
    </source>
</evidence>
<gene>
    <name evidence="7 10" type="primary">lpxD</name>
    <name evidence="10" type="ORF">D7X12_10690</name>
</gene>
<protein>
    <recommendedName>
        <fullName evidence="7">UDP-3-O-acylglucosamine N-acyltransferase</fullName>
        <ecNumber evidence="7">2.3.1.191</ecNumber>
    </recommendedName>
</protein>
<sequence>MPSAPSAHRLGDIAAHVRGELLGDPGLLVHGLNGLEEAAPGEVSFYGNPRYRKQFEATRASAVLVGMDAQAQARNGLALVRVHNPHLAYAKLLSLFHPATRPEPGIHASAHVHPEATVHPEASVRAGAVVEKGAHVGARTVLHPGAYVGEDARVGDDCVLYPHATVRERCVVGSRVILHASSVVGADGFGFAFDAEGESGPEHFKIPQVGIVRIEDDVEVGACTCIDRATVGETVVGRGTKLDNLVQIAHNVRVGPLSLICAQAGVSGSAEVGTGVVLAGQVGVVGHIRVGDLAKVGAQSGVAHDVPDGQVVSGSPAIPHRDWLRASAASGQLADLLKEVRALRRRVEMLEKEKGG</sequence>
<comment type="function">
    <text evidence="7">Catalyzes the N-acylation of UDP-3-O-acylglucosamine using 3-hydroxyacyl-ACP as the acyl donor. Is involved in the biosynthesis of lipid A, a phosphorylated glycolipid that anchors the lipopolysaccharide to the outer membrane of the cell.</text>
</comment>
<dbReference type="InterPro" id="IPR018357">
    <property type="entry name" value="Hexapep_transf_CS"/>
</dbReference>
<dbReference type="Gene3D" id="3.40.1390.10">
    <property type="entry name" value="MurE/MurF, N-terminal domain"/>
    <property type="match status" value="1"/>
</dbReference>
<reference evidence="11" key="1">
    <citation type="submission" date="2018-09" db="EMBL/GenBank/DDBJ databases">
        <authorList>
            <person name="Livingstone P.G."/>
            <person name="Whitworth D.E."/>
        </authorList>
    </citation>
    <scope>NUCLEOTIDE SEQUENCE [LARGE SCALE GENOMIC DNA]</scope>
    <source>
        <strain evidence="11">CA040B</strain>
    </source>
</reference>
<evidence type="ECO:0000313" key="11">
    <source>
        <dbReference type="Proteomes" id="UP000273405"/>
    </source>
</evidence>
<dbReference type="PANTHER" id="PTHR43378:SF2">
    <property type="entry name" value="UDP-3-O-ACYLGLUCOSAMINE N-ACYLTRANSFERASE 1, MITOCHONDRIAL-RELATED"/>
    <property type="match status" value="1"/>
</dbReference>
<comment type="catalytic activity">
    <reaction evidence="7">
        <text>a UDP-3-O-[(3R)-3-hydroxyacyl]-alpha-D-glucosamine + a (3R)-hydroxyacyl-[ACP] = a UDP-2-N,3-O-bis[(3R)-3-hydroxyacyl]-alpha-D-glucosamine + holo-[ACP] + H(+)</text>
        <dbReference type="Rhea" id="RHEA:53836"/>
        <dbReference type="Rhea" id="RHEA-COMP:9685"/>
        <dbReference type="Rhea" id="RHEA-COMP:9945"/>
        <dbReference type="ChEBI" id="CHEBI:15378"/>
        <dbReference type="ChEBI" id="CHEBI:64479"/>
        <dbReference type="ChEBI" id="CHEBI:78827"/>
        <dbReference type="ChEBI" id="CHEBI:137740"/>
        <dbReference type="ChEBI" id="CHEBI:137748"/>
        <dbReference type="EC" id="2.3.1.191"/>
    </reaction>
</comment>
<evidence type="ECO:0000256" key="7">
    <source>
        <dbReference type="HAMAP-Rule" id="MF_00523"/>
    </source>
</evidence>
<dbReference type="GO" id="GO:0009245">
    <property type="term" value="P:lipid A biosynthetic process"/>
    <property type="evidence" value="ECO:0007669"/>
    <property type="project" value="UniProtKB-UniRule"/>
</dbReference>
<dbReference type="OrthoDB" id="9784739at2"/>
<keyword evidence="3 7" id="KW-0808">Transferase</keyword>
<keyword evidence="1 7" id="KW-0444">Lipid biosynthesis</keyword>
<dbReference type="InterPro" id="IPR011004">
    <property type="entry name" value="Trimer_LpxA-like_sf"/>
</dbReference>
<dbReference type="NCBIfam" id="NF002060">
    <property type="entry name" value="PRK00892.1"/>
    <property type="match status" value="1"/>
</dbReference>
<proteinExistence type="inferred from homology"/>
<comment type="similarity">
    <text evidence="7">Belongs to the transferase hexapeptide repeat family. LpxD subfamily.</text>
</comment>
<dbReference type="InterPro" id="IPR007691">
    <property type="entry name" value="LpxD"/>
</dbReference>
<name>A0A3A8NWA8_9BACT</name>
<dbReference type="GO" id="GO:0016410">
    <property type="term" value="F:N-acyltransferase activity"/>
    <property type="evidence" value="ECO:0007669"/>
    <property type="project" value="InterPro"/>
</dbReference>
<dbReference type="CDD" id="cd03352">
    <property type="entry name" value="LbH_LpxD"/>
    <property type="match status" value="1"/>
</dbReference>
<keyword evidence="11" id="KW-1185">Reference proteome</keyword>
<dbReference type="HAMAP" id="MF_00523">
    <property type="entry name" value="LpxD"/>
    <property type="match status" value="1"/>
</dbReference>
<keyword evidence="2 7" id="KW-0441">Lipid A biosynthesis</keyword>
<keyword evidence="4 7" id="KW-0677">Repeat</keyword>
<dbReference type="UniPathway" id="UPA00973"/>
<evidence type="ECO:0000256" key="1">
    <source>
        <dbReference type="ARBA" id="ARBA00022516"/>
    </source>
</evidence>
<dbReference type="Pfam" id="PF00132">
    <property type="entry name" value="Hexapep"/>
    <property type="match status" value="1"/>
</dbReference>
<evidence type="ECO:0000256" key="6">
    <source>
        <dbReference type="ARBA" id="ARBA00023315"/>
    </source>
</evidence>
<evidence type="ECO:0000256" key="3">
    <source>
        <dbReference type="ARBA" id="ARBA00022679"/>
    </source>
</evidence>
<dbReference type="EC" id="2.3.1.191" evidence="7"/>
<keyword evidence="6 7" id="KW-0012">Acyltransferase</keyword>
<comment type="pathway">
    <text evidence="7">Bacterial outer membrane biogenesis; LPS lipid A biosynthesis.</text>
</comment>
<evidence type="ECO:0000313" key="10">
    <source>
        <dbReference type="EMBL" id="RKH44402.1"/>
    </source>
</evidence>
<dbReference type="Gene3D" id="2.160.10.10">
    <property type="entry name" value="Hexapeptide repeat proteins"/>
    <property type="match status" value="1"/>
</dbReference>
<accession>A0A3A8NWA8</accession>
<dbReference type="SUPFAM" id="SSF51161">
    <property type="entry name" value="Trimeric LpxA-like enzymes"/>
    <property type="match status" value="1"/>
</dbReference>
<comment type="caution">
    <text evidence="10">The sequence shown here is derived from an EMBL/GenBank/DDBJ whole genome shotgun (WGS) entry which is preliminary data.</text>
</comment>
<dbReference type="InterPro" id="IPR001451">
    <property type="entry name" value="Hexapep"/>
</dbReference>
<keyword evidence="8" id="KW-0175">Coiled coil</keyword>
<dbReference type="InterPro" id="IPR020573">
    <property type="entry name" value="UDP_GlcNAc_AcTrfase_non-rep"/>
</dbReference>
<dbReference type="PROSITE" id="PS00101">
    <property type="entry name" value="HEXAPEP_TRANSFERASES"/>
    <property type="match status" value="1"/>
</dbReference>
<evidence type="ECO:0000256" key="8">
    <source>
        <dbReference type="SAM" id="Coils"/>
    </source>
</evidence>
<dbReference type="EMBL" id="RAWG01000050">
    <property type="protein sequence ID" value="RKH44402.1"/>
    <property type="molecule type" value="Genomic_DNA"/>
</dbReference>
<feature type="active site" description="Proton acceptor" evidence="7">
    <location>
        <position position="250"/>
    </location>
</feature>
<organism evidence="10 11">
    <name type="scientific">Corallococcus sicarius</name>
    <dbReference type="NCBI Taxonomy" id="2316726"/>
    <lineage>
        <taxon>Bacteria</taxon>
        <taxon>Pseudomonadati</taxon>
        <taxon>Myxococcota</taxon>
        <taxon>Myxococcia</taxon>
        <taxon>Myxococcales</taxon>
        <taxon>Cystobacterineae</taxon>
        <taxon>Myxococcaceae</taxon>
        <taxon>Corallococcus</taxon>
    </lineage>
</organism>
<dbReference type="PANTHER" id="PTHR43378">
    <property type="entry name" value="UDP-3-O-ACYLGLUCOSAMINE N-ACYLTRANSFERASE"/>
    <property type="match status" value="1"/>
</dbReference>
<evidence type="ECO:0000259" key="9">
    <source>
        <dbReference type="Pfam" id="PF04613"/>
    </source>
</evidence>
<dbReference type="AlphaFoldDB" id="A0A3A8NWA8"/>
<dbReference type="RefSeq" id="WP_120625168.1">
    <property type="nucleotide sequence ID" value="NZ_RAWG01000050.1"/>
</dbReference>
<dbReference type="GO" id="GO:0016020">
    <property type="term" value="C:membrane"/>
    <property type="evidence" value="ECO:0007669"/>
    <property type="project" value="GOC"/>
</dbReference>
<dbReference type="Pfam" id="PF04613">
    <property type="entry name" value="LpxD"/>
    <property type="match status" value="1"/>
</dbReference>
<evidence type="ECO:0000256" key="2">
    <source>
        <dbReference type="ARBA" id="ARBA00022556"/>
    </source>
</evidence>